<name>G3Y029_ASPNA</name>
<proteinExistence type="predicted"/>
<accession>G3Y029</accession>
<dbReference type="AlphaFoldDB" id="G3Y029"/>
<protein>
    <submittedName>
        <fullName evidence="1">Uncharacterized protein</fullName>
    </submittedName>
</protein>
<dbReference type="Proteomes" id="UP000009038">
    <property type="component" value="Unassembled WGS sequence"/>
</dbReference>
<comment type="caution">
    <text evidence="1">The sequence shown here is derived from an EMBL/GenBank/DDBJ whole genome shotgun (WGS) entry which is preliminary data.</text>
</comment>
<dbReference type="EMBL" id="ACJE01000009">
    <property type="protein sequence ID" value="EHA23740.1"/>
    <property type="molecule type" value="Genomic_DNA"/>
</dbReference>
<organism evidence="1 2">
    <name type="scientific">Aspergillus niger (strain ATCC 1015 / CBS 113.46 / FGSC A1144 / LSHB Ac4 / NCTC 3858a / NRRL 328 / USDA 3528.7)</name>
    <dbReference type="NCBI Taxonomy" id="380704"/>
    <lineage>
        <taxon>Eukaryota</taxon>
        <taxon>Fungi</taxon>
        <taxon>Dikarya</taxon>
        <taxon>Ascomycota</taxon>
        <taxon>Pezizomycotina</taxon>
        <taxon>Eurotiomycetes</taxon>
        <taxon>Eurotiomycetidae</taxon>
        <taxon>Eurotiales</taxon>
        <taxon>Aspergillaceae</taxon>
        <taxon>Aspergillus</taxon>
        <taxon>Aspergillus subgen. Circumdati</taxon>
    </lineage>
</organism>
<evidence type="ECO:0000313" key="2">
    <source>
        <dbReference type="Proteomes" id="UP000009038"/>
    </source>
</evidence>
<reference evidence="1 2" key="1">
    <citation type="journal article" date="2011" name="Genome Res.">
        <title>Comparative genomics of citric-acid-producing Aspergillus niger ATCC 1015 versus enzyme-producing CBS 513.88.</title>
        <authorList>
            <person name="Andersen M.R."/>
            <person name="Salazar M.P."/>
            <person name="Schaap P.J."/>
            <person name="van de Vondervoort P.J."/>
            <person name="Culley D."/>
            <person name="Thykaer J."/>
            <person name="Frisvad J.C."/>
            <person name="Nielsen K.F."/>
            <person name="Albang R."/>
            <person name="Albermann K."/>
            <person name="Berka R.M."/>
            <person name="Braus G.H."/>
            <person name="Braus-Stromeyer S.A."/>
            <person name="Corrochano L.M."/>
            <person name="Dai Z."/>
            <person name="van Dijck P.W."/>
            <person name="Hofmann G."/>
            <person name="Lasure L.L."/>
            <person name="Magnuson J.K."/>
            <person name="Menke H."/>
            <person name="Meijer M."/>
            <person name="Meijer S.L."/>
            <person name="Nielsen J.B."/>
            <person name="Nielsen M.L."/>
            <person name="van Ooyen A.J."/>
            <person name="Pel H.J."/>
            <person name="Poulsen L."/>
            <person name="Samson R.A."/>
            <person name="Stam H."/>
            <person name="Tsang A."/>
            <person name="van den Brink J.M."/>
            <person name="Atkins A."/>
            <person name="Aerts A."/>
            <person name="Shapiro H."/>
            <person name="Pangilinan J."/>
            <person name="Salamov A."/>
            <person name="Lou Y."/>
            <person name="Lindquist E."/>
            <person name="Lucas S."/>
            <person name="Grimwood J."/>
            <person name="Grigoriev I.V."/>
            <person name="Kubicek C.P."/>
            <person name="Martinez D."/>
            <person name="van Peij N.N."/>
            <person name="Roubos J.A."/>
            <person name="Nielsen J."/>
            <person name="Baker S.E."/>
        </authorList>
    </citation>
    <scope>NUCLEOTIDE SEQUENCE [LARGE SCALE GENOMIC DNA]</scope>
    <source>
        <strain evidence="2">ATCC 1015 / CBS 113.46 / FGSC A1144 / LSHB Ac4 / NCTC 3858a / NRRL 328 / USDA 3528.7</strain>
    </source>
</reference>
<dbReference type="VEuPathDB" id="FungiDB:ASPNIDRAFT2_40201"/>
<sequence length="129" mass="14231">MLHPDCVNRERGRSAFMGCSRFPLYDTRRPGFVKEDADGGLSTDVLSRAEKRVLVCLTAGEGGIDRHHASWGCPPISMVAARTHMLTHTVLDKVYSSKEEGKLIQGKRLMGDDGFMCPRVGLDPITTKI</sequence>
<dbReference type="HOGENOM" id="CLU_1948366_0_0_1"/>
<evidence type="ECO:0000313" key="1">
    <source>
        <dbReference type="EMBL" id="EHA23740.1"/>
    </source>
</evidence>
<gene>
    <name evidence="1" type="ORF">ASPNIDRAFT_40201</name>
</gene>